<dbReference type="AlphaFoldDB" id="A0A497VQ11"/>
<gene>
    <name evidence="1" type="ORF">BCF46_2904</name>
</gene>
<proteinExistence type="predicted"/>
<keyword evidence="2" id="KW-1185">Reference proteome</keyword>
<evidence type="ECO:0000313" key="1">
    <source>
        <dbReference type="EMBL" id="RLJ41116.1"/>
    </source>
</evidence>
<dbReference type="EMBL" id="RCCE01000005">
    <property type="protein sequence ID" value="RLJ41116.1"/>
    <property type="molecule type" value="Genomic_DNA"/>
</dbReference>
<protein>
    <submittedName>
        <fullName evidence="1">Uncharacterized protein</fullName>
    </submittedName>
</protein>
<organism evidence="1 2">
    <name type="scientific">Litoreibacter meonggei</name>
    <dbReference type="NCBI Taxonomy" id="1049199"/>
    <lineage>
        <taxon>Bacteria</taxon>
        <taxon>Pseudomonadati</taxon>
        <taxon>Pseudomonadota</taxon>
        <taxon>Alphaproteobacteria</taxon>
        <taxon>Rhodobacterales</taxon>
        <taxon>Roseobacteraceae</taxon>
        <taxon>Litoreibacter</taxon>
    </lineage>
</organism>
<comment type="caution">
    <text evidence="1">The sequence shown here is derived from an EMBL/GenBank/DDBJ whole genome shotgun (WGS) entry which is preliminary data.</text>
</comment>
<reference evidence="1 2" key="1">
    <citation type="submission" date="2018-10" db="EMBL/GenBank/DDBJ databases">
        <title>Genomic Encyclopedia of Archaeal and Bacterial Type Strains, Phase II (KMG-II): from individual species to whole genera.</title>
        <authorList>
            <person name="Goeker M."/>
        </authorList>
    </citation>
    <scope>NUCLEOTIDE SEQUENCE [LARGE SCALE GENOMIC DNA]</scope>
    <source>
        <strain evidence="1 2">DSM 29466</strain>
    </source>
</reference>
<evidence type="ECO:0000313" key="2">
    <source>
        <dbReference type="Proteomes" id="UP000269157"/>
    </source>
</evidence>
<accession>A0A497VQ11</accession>
<sequence length="130" mass="14279">MLTIPLGKVKGISVVIEFLPKEVADGLARARLKAASKKIRLRVQSGEDMIPLVRLTDSHFAIERELAPRLRGLVDIYDGSRHLYQALVVATSFDGEAVVFEFKRNTATAKGPALDFVQEEDAPVALLPSH</sequence>
<dbReference type="Proteomes" id="UP000269157">
    <property type="component" value="Unassembled WGS sequence"/>
</dbReference>
<name>A0A497VQ11_9RHOB</name>